<accession>A0A2P4Y0T6</accession>
<evidence type="ECO:0000256" key="1">
    <source>
        <dbReference type="SAM" id="MobiDB-lite"/>
    </source>
</evidence>
<reference evidence="2 3" key="1">
    <citation type="journal article" date="2017" name="Genome Biol. Evol.">
        <title>Phytophthora megakarya and P. palmivora, closely related causal agents of cacao black pod rot, underwent increases in genome sizes and gene numbers by different mechanisms.</title>
        <authorList>
            <person name="Ali S.S."/>
            <person name="Shao J."/>
            <person name="Lary D.J."/>
            <person name="Kronmiller B."/>
            <person name="Shen D."/>
            <person name="Strem M.D."/>
            <person name="Amoako-Attah I."/>
            <person name="Akrofi A.Y."/>
            <person name="Begoude B.A."/>
            <person name="Ten Hoopen G.M."/>
            <person name="Coulibaly K."/>
            <person name="Kebe B.I."/>
            <person name="Melnick R.L."/>
            <person name="Guiltinan M.J."/>
            <person name="Tyler B.M."/>
            <person name="Meinhardt L.W."/>
            <person name="Bailey B.A."/>
        </authorList>
    </citation>
    <scope>NUCLEOTIDE SEQUENCE [LARGE SCALE GENOMIC DNA]</scope>
    <source>
        <strain evidence="3">sbr112.9</strain>
    </source>
</reference>
<evidence type="ECO:0000313" key="2">
    <source>
        <dbReference type="EMBL" id="POM71414.1"/>
    </source>
</evidence>
<feature type="compositionally biased region" description="Polar residues" evidence="1">
    <location>
        <begin position="72"/>
        <end position="96"/>
    </location>
</feature>
<organism evidence="2 3">
    <name type="scientific">Phytophthora palmivora</name>
    <dbReference type="NCBI Taxonomy" id="4796"/>
    <lineage>
        <taxon>Eukaryota</taxon>
        <taxon>Sar</taxon>
        <taxon>Stramenopiles</taxon>
        <taxon>Oomycota</taxon>
        <taxon>Peronosporomycetes</taxon>
        <taxon>Peronosporales</taxon>
        <taxon>Peronosporaceae</taxon>
        <taxon>Phytophthora</taxon>
    </lineage>
</organism>
<sequence>MATHPTFYVGSLKRYHDPPGPPSQTEGGQGENAPPRNEAESSGQPELPVAKPVTDKQAGTHESHTKGMTVPNGKNSGKNYTHKPSGTSTPAAHNRNSAVNAPMELSGLMTQSVQILAKDLKGTRLASLSNSLATRSQPKSYLDCVDAIPKSTNFFAQKGLHGAPTRS</sequence>
<dbReference type="AlphaFoldDB" id="A0A2P4Y0T6"/>
<dbReference type="EMBL" id="NCKW01006503">
    <property type="protein sequence ID" value="POM71414.1"/>
    <property type="molecule type" value="Genomic_DNA"/>
</dbReference>
<protein>
    <recommendedName>
        <fullName evidence="4">Pol protein</fullName>
    </recommendedName>
</protein>
<dbReference type="OrthoDB" id="145653at2759"/>
<evidence type="ECO:0000313" key="3">
    <source>
        <dbReference type="Proteomes" id="UP000237271"/>
    </source>
</evidence>
<dbReference type="Proteomes" id="UP000237271">
    <property type="component" value="Unassembled WGS sequence"/>
</dbReference>
<proteinExistence type="predicted"/>
<feature type="region of interest" description="Disordered" evidence="1">
    <location>
        <begin position="1"/>
        <end position="96"/>
    </location>
</feature>
<comment type="caution">
    <text evidence="2">The sequence shown here is derived from an EMBL/GenBank/DDBJ whole genome shotgun (WGS) entry which is preliminary data.</text>
</comment>
<keyword evidence="3" id="KW-1185">Reference proteome</keyword>
<gene>
    <name evidence="2" type="ORF">PHPALM_12028</name>
</gene>
<evidence type="ECO:0008006" key="4">
    <source>
        <dbReference type="Google" id="ProtNLM"/>
    </source>
</evidence>
<name>A0A2P4Y0T6_9STRA</name>